<dbReference type="AlphaFoldDB" id="A0A4P6HL86"/>
<evidence type="ECO:0000313" key="4">
    <source>
        <dbReference type="Proteomes" id="UP000293296"/>
    </source>
</evidence>
<dbReference type="RefSeq" id="WP_129351789.1">
    <property type="nucleotide sequence ID" value="NZ_CP026538.1"/>
</dbReference>
<protein>
    <recommendedName>
        <fullName evidence="2">ATP-dependent dethiobiotin synthetase BioD</fullName>
        <ecNumber evidence="2">6.3.3.3</ecNumber>
    </recommendedName>
    <alternativeName>
        <fullName evidence="2">DTB synthetase</fullName>
        <shortName evidence="2">DTBS</shortName>
    </alternativeName>
    <alternativeName>
        <fullName evidence="2">Dethiobiotin synthase</fullName>
    </alternativeName>
</protein>
<comment type="caution">
    <text evidence="2">Lacks conserved residue(s) required for the propagation of feature annotation.</text>
</comment>
<sequence length="201" mass="21578">MKRYFITGTGTGIGKTVFSALFAKELLGQGQRVRYVKPVATGYPEDDDAAWVAGQAGLAADEALTLYTAAEPASPCFVFDPFPFAQCVARIEAAAEGCDVLLVESAGGLAVPLGQRRYNYHFALELGLETILVVPNRLGCLSDAIVYGHFAKRHKLALTAIAINDHFAASSREGDRNVAVIAGEYPSQTIYRYDEALSLLA</sequence>
<keyword evidence="1 2" id="KW-0093">Biotin biosynthesis</keyword>
<dbReference type="Pfam" id="PF13500">
    <property type="entry name" value="AAA_26"/>
    <property type="match status" value="1"/>
</dbReference>
<dbReference type="KEGG" id="dcb:C3Y92_08780"/>
<organism evidence="3 4">
    <name type="scientific">Solidesulfovibrio carbinolicus</name>
    <dbReference type="NCBI Taxonomy" id="296842"/>
    <lineage>
        <taxon>Bacteria</taxon>
        <taxon>Pseudomonadati</taxon>
        <taxon>Thermodesulfobacteriota</taxon>
        <taxon>Desulfovibrionia</taxon>
        <taxon>Desulfovibrionales</taxon>
        <taxon>Desulfovibrionaceae</taxon>
        <taxon>Solidesulfovibrio</taxon>
    </lineage>
</organism>
<keyword evidence="2" id="KW-0547">Nucleotide-binding</keyword>
<comment type="similarity">
    <text evidence="2">Belongs to the dethiobiotin synthetase family.</text>
</comment>
<evidence type="ECO:0000256" key="2">
    <source>
        <dbReference type="HAMAP-Rule" id="MF_00336"/>
    </source>
</evidence>
<comment type="cofactor">
    <cofactor evidence="2">
        <name>Mg(2+)</name>
        <dbReference type="ChEBI" id="CHEBI:18420"/>
    </cofactor>
</comment>
<feature type="binding site" evidence="2">
    <location>
        <begin position="164"/>
        <end position="165"/>
    </location>
    <ligand>
        <name>ATP</name>
        <dbReference type="ChEBI" id="CHEBI:30616"/>
    </ligand>
</feature>
<feature type="binding site" evidence="2">
    <location>
        <position position="41"/>
    </location>
    <ligand>
        <name>substrate</name>
    </ligand>
</feature>
<name>A0A4P6HL86_9BACT</name>
<proteinExistence type="inferred from homology"/>
<reference evidence="3 4" key="1">
    <citation type="submission" date="2018-02" db="EMBL/GenBank/DDBJ databases">
        <title>Genome sequence of Desulfovibrio carbinolicus DSM 3852.</title>
        <authorList>
            <person name="Wilbanks E."/>
            <person name="Skennerton C.T."/>
            <person name="Orphan V.J."/>
        </authorList>
    </citation>
    <scope>NUCLEOTIDE SEQUENCE [LARGE SCALE GENOMIC DNA]</scope>
    <source>
        <strain evidence="3 4">DSM 3852</strain>
    </source>
</reference>
<dbReference type="GO" id="GO:0005829">
    <property type="term" value="C:cytosol"/>
    <property type="evidence" value="ECO:0007669"/>
    <property type="project" value="TreeGrafter"/>
</dbReference>
<dbReference type="PANTHER" id="PTHR43210:SF5">
    <property type="entry name" value="DETHIOBIOTIN SYNTHETASE"/>
    <property type="match status" value="1"/>
</dbReference>
<dbReference type="HAMAP" id="MF_00336">
    <property type="entry name" value="BioD"/>
    <property type="match status" value="1"/>
</dbReference>
<dbReference type="UniPathway" id="UPA00078">
    <property type="reaction ID" value="UER00161"/>
</dbReference>
<dbReference type="NCBIfam" id="TIGR00347">
    <property type="entry name" value="bioD"/>
    <property type="match status" value="1"/>
</dbReference>
<comment type="function">
    <text evidence="2">Catalyzes a mechanistically unusual reaction, the ATP-dependent insertion of CO2 between the N7 and N8 nitrogen atoms of 7,8-diaminopelargonic acid (DAPA, also called 7,8-diammoniononanoate) to form a ureido ring.</text>
</comment>
<evidence type="ECO:0000313" key="3">
    <source>
        <dbReference type="EMBL" id="QAZ67314.1"/>
    </source>
</evidence>
<dbReference type="InterPro" id="IPR027417">
    <property type="entry name" value="P-loop_NTPase"/>
</dbReference>
<dbReference type="GO" id="GO:0004141">
    <property type="term" value="F:dethiobiotin synthase activity"/>
    <property type="evidence" value="ECO:0007669"/>
    <property type="project" value="UniProtKB-UniRule"/>
</dbReference>
<keyword evidence="2" id="KW-0963">Cytoplasm</keyword>
<comment type="pathway">
    <text evidence="2">Cofactor biosynthesis; biotin biosynthesis; biotin from 7,8-diaminononanoate: step 1/2.</text>
</comment>
<accession>A0A4P6HL86</accession>
<feature type="binding site" evidence="2">
    <location>
        <position position="104"/>
    </location>
    <ligand>
        <name>Mg(2+)</name>
        <dbReference type="ChEBI" id="CHEBI:18420"/>
    </ligand>
</feature>
<comment type="subunit">
    <text evidence="2">Homodimer.</text>
</comment>
<feature type="binding site" evidence="2">
    <location>
        <begin position="12"/>
        <end position="17"/>
    </location>
    <ligand>
        <name>ATP</name>
        <dbReference type="ChEBI" id="CHEBI:30616"/>
    </ligand>
</feature>
<dbReference type="Proteomes" id="UP000293296">
    <property type="component" value="Chromosome"/>
</dbReference>
<feature type="binding site" evidence="2">
    <location>
        <position position="48"/>
    </location>
    <ligand>
        <name>Mg(2+)</name>
        <dbReference type="ChEBI" id="CHEBI:18420"/>
    </ligand>
</feature>
<feature type="binding site" evidence="2">
    <location>
        <position position="48"/>
    </location>
    <ligand>
        <name>ATP</name>
        <dbReference type="ChEBI" id="CHEBI:30616"/>
    </ligand>
</feature>
<gene>
    <name evidence="2 3" type="primary">bioD</name>
    <name evidence="3" type="ORF">C3Y92_08780</name>
</gene>
<dbReference type="Gene3D" id="3.40.50.300">
    <property type="entry name" value="P-loop containing nucleotide triphosphate hydrolases"/>
    <property type="match status" value="1"/>
</dbReference>
<feature type="active site" evidence="2">
    <location>
        <position position="37"/>
    </location>
</feature>
<dbReference type="GO" id="GO:0005524">
    <property type="term" value="F:ATP binding"/>
    <property type="evidence" value="ECO:0007669"/>
    <property type="project" value="UniProtKB-UniRule"/>
</dbReference>
<dbReference type="PIRSF" id="PIRSF006755">
    <property type="entry name" value="DTB_synth"/>
    <property type="match status" value="1"/>
</dbReference>
<comment type="catalytic activity">
    <reaction evidence="2">
        <text>(7R,8S)-7,8-diammoniononanoate + CO2 + ATP = (4R,5S)-dethiobiotin + ADP + phosphate + 3 H(+)</text>
        <dbReference type="Rhea" id="RHEA:15805"/>
        <dbReference type="ChEBI" id="CHEBI:15378"/>
        <dbReference type="ChEBI" id="CHEBI:16526"/>
        <dbReference type="ChEBI" id="CHEBI:30616"/>
        <dbReference type="ChEBI" id="CHEBI:43474"/>
        <dbReference type="ChEBI" id="CHEBI:149469"/>
        <dbReference type="ChEBI" id="CHEBI:149473"/>
        <dbReference type="ChEBI" id="CHEBI:456216"/>
        <dbReference type="EC" id="6.3.3.3"/>
    </reaction>
</comment>
<keyword evidence="2" id="KW-0436">Ligase</keyword>
<keyword evidence="2" id="KW-0067">ATP-binding</keyword>
<keyword evidence="4" id="KW-1185">Reference proteome</keyword>
<comment type="subcellular location">
    <subcellularLocation>
        <location evidence="2">Cytoplasm</location>
    </subcellularLocation>
</comment>
<dbReference type="EMBL" id="CP026538">
    <property type="protein sequence ID" value="QAZ67314.1"/>
    <property type="molecule type" value="Genomic_DNA"/>
</dbReference>
<dbReference type="PANTHER" id="PTHR43210">
    <property type="entry name" value="DETHIOBIOTIN SYNTHETASE"/>
    <property type="match status" value="1"/>
</dbReference>
<keyword evidence="2" id="KW-0460">Magnesium</keyword>
<dbReference type="SUPFAM" id="SSF52540">
    <property type="entry name" value="P-loop containing nucleoside triphosphate hydrolases"/>
    <property type="match status" value="1"/>
</dbReference>
<evidence type="ECO:0000256" key="1">
    <source>
        <dbReference type="ARBA" id="ARBA00022756"/>
    </source>
</evidence>
<dbReference type="EC" id="6.3.3.3" evidence="2"/>
<keyword evidence="2" id="KW-0479">Metal-binding</keyword>
<feature type="binding site" evidence="2">
    <location>
        <position position="16"/>
    </location>
    <ligand>
        <name>Mg(2+)</name>
        <dbReference type="ChEBI" id="CHEBI:18420"/>
    </ligand>
</feature>
<dbReference type="CDD" id="cd03109">
    <property type="entry name" value="DTBS"/>
    <property type="match status" value="1"/>
</dbReference>
<dbReference type="GO" id="GO:0009102">
    <property type="term" value="P:biotin biosynthetic process"/>
    <property type="evidence" value="ECO:0007669"/>
    <property type="project" value="UniProtKB-UniRule"/>
</dbReference>
<dbReference type="InterPro" id="IPR004472">
    <property type="entry name" value="DTB_synth_BioD"/>
</dbReference>
<dbReference type="GO" id="GO:0000287">
    <property type="term" value="F:magnesium ion binding"/>
    <property type="evidence" value="ECO:0007669"/>
    <property type="project" value="UniProtKB-UniRule"/>
</dbReference>
<dbReference type="OrthoDB" id="9802097at2"/>
<feature type="binding site" evidence="2">
    <location>
        <begin position="104"/>
        <end position="107"/>
    </location>
    <ligand>
        <name>ATP</name>
        <dbReference type="ChEBI" id="CHEBI:30616"/>
    </ligand>
</feature>